<feature type="domain" description="Calponin-homology (CH)" evidence="5">
    <location>
        <begin position="179"/>
        <end position="291"/>
    </location>
</feature>
<gene>
    <name evidence="6" type="ORF">BCR36DRAFT_321660</name>
</gene>
<dbReference type="InterPro" id="IPR001715">
    <property type="entry name" value="CH_dom"/>
</dbReference>
<evidence type="ECO:0000256" key="2">
    <source>
        <dbReference type="ARBA" id="ARBA00023203"/>
    </source>
</evidence>
<feature type="compositionally biased region" description="Basic and acidic residues" evidence="4">
    <location>
        <begin position="761"/>
        <end position="778"/>
    </location>
</feature>
<dbReference type="GO" id="GO:0051639">
    <property type="term" value="P:actin filament network formation"/>
    <property type="evidence" value="ECO:0007669"/>
    <property type="project" value="TreeGrafter"/>
</dbReference>
<dbReference type="InterPro" id="IPR036872">
    <property type="entry name" value="CH_dom_sf"/>
</dbReference>
<evidence type="ECO:0000256" key="1">
    <source>
        <dbReference type="ARBA" id="ARBA00022737"/>
    </source>
</evidence>
<feature type="coiled-coil region" evidence="3">
    <location>
        <begin position="328"/>
        <end position="418"/>
    </location>
</feature>
<dbReference type="OrthoDB" id="10017054at2759"/>
<dbReference type="GO" id="GO:0051015">
    <property type="term" value="F:actin filament binding"/>
    <property type="evidence" value="ECO:0007669"/>
    <property type="project" value="InterPro"/>
</dbReference>
<dbReference type="AlphaFoldDB" id="A0A1Y1VGD6"/>
<reference evidence="6 7" key="1">
    <citation type="submission" date="2016-08" db="EMBL/GenBank/DDBJ databases">
        <title>Genomes of anaerobic fungi encode conserved fungal cellulosomes for biomass hydrolysis.</title>
        <authorList>
            <consortium name="DOE Joint Genome Institute"/>
            <person name="Haitjema C.H."/>
            <person name="Gilmore S.P."/>
            <person name="Henske J.K."/>
            <person name="Solomon K.V."/>
            <person name="De Groot R."/>
            <person name="Kuo A."/>
            <person name="Mondo S.J."/>
            <person name="Salamov A.A."/>
            <person name="Labutti K."/>
            <person name="Zhao Z."/>
            <person name="Chiniquy J."/>
            <person name="Barry K."/>
            <person name="Brewer H.M."/>
            <person name="Purvine S.O."/>
            <person name="Wright A.T."/>
            <person name="Boxma B."/>
            <person name="Van Alen T."/>
            <person name="Hackstein J.H."/>
            <person name="Baker S.E."/>
            <person name="Grigoriev I.V."/>
            <person name="O'Malley M.A."/>
        </authorList>
    </citation>
    <scope>NUCLEOTIDE SEQUENCE [LARGE SCALE GENOMIC DNA]</scope>
    <source>
        <strain evidence="7">finn</strain>
    </source>
</reference>
<sequence>MLSQRRVFSTVPAANTVAPKHKNESFHAIDETELNAYVDWIKSKLKDDKDVKDLLLHLLNTQNDNPKRTDGKIDLFEALKSGILLVKLINDAIPGAIDESLIIPDPKIAVHMYENHSIVLETAKRYGLQLWNIGPQDIMRGIPHLCLGLVWQIIKIGLFKKVDLERKKMALTEKSLNALPAEELVLRWFNDILQITNKTSKRIAQWSLDLRDSICYTIVLQYLGSIVKEEFHGQSANFIPEEEQDWLKRAERMLLLADKLGCRKFLTPIDVVNGNKNLNIAFTVNLFNTFASRTFTQTLSKVQKDAVNMSRDINFNATPPEPTSPLLIDAMSSESQTLRENLNKSLAEVEELKKDKEKINADMEFLQRDYDSLKKRMDPILDEVKTLRNQKGDLERKYEDVIEENKEIQKKCTDLERKIVHRARLVHTLENQLKEKEDIIALGINNNNNNENSNIKKYSLASDIVQTSRIEEELEQSKDRISQLEYELQRSKEELAKVKKDLEDSNNIIDTYNTPPASPPMKSIDKSKEVYSLQQILESNRHFNKQNPEELTKRVYWLYECLCQCQNIMGKPLNENIKFPAPPSSIEMNDDSEKQLISNLMEERDDTLKKQHQVEKELLILQDRYDSLGKKYENLLENHNNIIDQERFSLSKKEEENSKVVKLLQQQLKENNIEMNQQLEEKNTMIQKFSIMLDDKENTINQLEHELKQKSNKFDELNRQLETIEKHKNHEIESLKMSISKLINEKENLIKSNRQNEVELQNVKDDLKKEQNRQRDSMSDTSSNYSYEKRVGRPNSSPVSNNAQIMERISKMRSEVDAMRKKLKNKSNNEYSI</sequence>
<dbReference type="SUPFAM" id="SSF47576">
    <property type="entry name" value="Calponin-homology domain, CH-domain"/>
    <property type="match status" value="1"/>
</dbReference>
<protein>
    <recommendedName>
        <fullName evidence="5">Calponin-homology (CH) domain-containing protein</fullName>
    </recommendedName>
</protein>
<keyword evidence="3" id="KW-0175">Coiled coil</keyword>
<evidence type="ECO:0000313" key="7">
    <source>
        <dbReference type="Proteomes" id="UP000193719"/>
    </source>
</evidence>
<dbReference type="InterPro" id="IPR039959">
    <property type="entry name" value="Fimbrin/Plastin"/>
</dbReference>
<organism evidence="6 7">
    <name type="scientific">Piromyces finnis</name>
    <dbReference type="NCBI Taxonomy" id="1754191"/>
    <lineage>
        <taxon>Eukaryota</taxon>
        <taxon>Fungi</taxon>
        <taxon>Fungi incertae sedis</taxon>
        <taxon>Chytridiomycota</taxon>
        <taxon>Chytridiomycota incertae sedis</taxon>
        <taxon>Neocallimastigomycetes</taxon>
        <taxon>Neocallimastigales</taxon>
        <taxon>Neocallimastigaceae</taxon>
        <taxon>Piromyces</taxon>
    </lineage>
</organism>
<evidence type="ECO:0000313" key="6">
    <source>
        <dbReference type="EMBL" id="ORX55475.1"/>
    </source>
</evidence>
<dbReference type="PROSITE" id="PS50021">
    <property type="entry name" value="CH"/>
    <property type="match status" value="2"/>
</dbReference>
<feature type="coiled-coil region" evidence="3">
    <location>
        <begin position="467"/>
        <end position="508"/>
    </location>
</feature>
<dbReference type="PANTHER" id="PTHR19961">
    <property type="entry name" value="FIMBRIN/PLASTIN"/>
    <property type="match status" value="1"/>
</dbReference>
<dbReference type="GO" id="GO:0005884">
    <property type="term" value="C:actin filament"/>
    <property type="evidence" value="ECO:0007669"/>
    <property type="project" value="TreeGrafter"/>
</dbReference>
<dbReference type="CDD" id="cd21217">
    <property type="entry name" value="CH_PLS_FIM_rpt1"/>
    <property type="match status" value="1"/>
</dbReference>
<keyword evidence="1" id="KW-0677">Repeat</keyword>
<dbReference type="PANTHER" id="PTHR19961:SF18">
    <property type="entry name" value="FI19014P1"/>
    <property type="match status" value="1"/>
</dbReference>
<evidence type="ECO:0000259" key="5">
    <source>
        <dbReference type="PROSITE" id="PS50021"/>
    </source>
</evidence>
<feature type="domain" description="Calponin-homology (CH)" evidence="5">
    <location>
        <begin position="31"/>
        <end position="158"/>
    </location>
</feature>
<accession>A0A1Y1VGD6</accession>
<reference evidence="6 7" key="2">
    <citation type="submission" date="2016-08" db="EMBL/GenBank/DDBJ databases">
        <title>Pervasive Adenine N6-methylation of Active Genes in Fungi.</title>
        <authorList>
            <consortium name="DOE Joint Genome Institute"/>
            <person name="Mondo S.J."/>
            <person name="Dannebaum R.O."/>
            <person name="Kuo R.C."/>
            <person name="Labutti K."/>
            <person name="Haridas S."/>
            <person name="Kuo A."/>
            <person name="Salamov A."/>
            <person name="Ahrendt S.R."/>
            <person name="Lipzen A."/>
            <person name="Sullivan W."/>
            <person name="Andreopoulos W.B."/>
            <person name="Clum A."/>
            <person name="Lindquist E."/>
            <person name="Daum C."/>
            <person name="Ramamoorthy G.K."/>
            <person name="Gryganskyi A."/>
            <person name="Culley D."/>
            <person name="Magnuson J.K."/>
            <person name="James T.Y."/>
            <person name="O'Malley M.A."/>
            <person name="Stajich J.E."/>
            <person name="Spatafora J.W."/>
            <person name="Visel A."/>
            <person name="Grigoriev I.V."/>
        </authorList>
    </citation>
    <scope>NUCLEOTIDE SEQUENCE [LARGE SCALE GENOMIC DNA]</scope>
    <source>
        <strain evidence="7">finn</strain>
    </source>
</reference>
<dbReference type="GO" id="GO:0005737">
    <property type="term" value="C:cytoplasm"/>
    <property type="evidence" value="ECO:0007669"/>
    <property type="project" value="TreeGrafter"/>
</dbReference>
<dbReference type="EMBL" id="MCFH01000009">
    <property type="protein sequence ID" value="ORX55475.1"/>
    <property type="molecule type" value="Genomic_DNA"/>
</dbReference>
<dbReference type="Pfam" id="PF00307">
    <property type="entry name" value="CH"/>
    <property type="match status" value="2"/>
</dbReference>
<feature type="region of interest" description="Disordered" evidence="4">
    <location>
        <begin position="761"/>
        <end position="803"/>
    </location>
</feature>
<feature type="compositionally biased region" description="Polar residues" evidence="4">
    <location>
        <begin position="794"/>
        <end position="803"/>
    </location>
</feature>
<dbReference type="Proteomes" id="UP000193719">
    <property type="component" value="Unassembled WGS sequence"/>
</dbReference>
<name>A0A1Y1VGD6_9FUNG</name>
<dbReference type="GO" id="GO:0051017">
    <property type="term" value="P:actin filament bundle assembly"/>
    <property type="evidence" value="ECO:0007669"/>
    <property type="project" value="InterPro"/>
</dbReference>
<dbReference type="GO" id="GO:0032432">
    <property type="term" value="C:actin filament bundle"/>
    <property type="evidence" value="ECO:0007669"/>
    <property type="project" value="TreeGrafter"/>
</dbReference>
<comment type="caution">
    <text evidence="6">The sequence shown here is derived from an EMBL/GenBank/DDBJ whole genome shotgun (WGS) entry which is preliminary data.</text>
</comment>
<keyword evidence="2" id="KW-0009">Actin-binding</keyword>
<keyword evidence="7" id="KW-1185">Reference proteome</keyword>
<evidence type="ECO:0000256" key="4">
    <source>
        <dbReference type="SAM" id="MobiDB-lite"/>
    </source>
</evidence>
<proteinExistence type="predicted"/>
<dbReference type="Gene3D" id="1.10.418.10">
    <property type="entry name" value="Calponin-like domain"/>
    <property type="match status" value="2"/>
</dbReference>
<evidence type="ECO:0000256" key="3">
    <source>
        <dbReference type="SAM" id="Coils"/>
    </source>
</evidence>
<dbReference type="CDD" id="cd21218">
    <property type="entry name" value="CH_PLS_FIM_rpt2"/>
    <property type="match status" value="1"/>
</dbReference>
<dbReference type="STRING" id="1754191.A0A1Y1VGD6"/>
<dbReference type="SMART" id="SM00033">
    <property type="entry name" value="CH"/>
    <property type="match status" value="2"/>
</dbReference>